<feature type="transmembrane region" description="Helical" evidence="1">
    <location>
        <begin position="64"/>
        <end position="86"/>
    </location>
</feature>
<evidence type="ECO:0000313" key="2">
    <source>
        <dbReference type="EMBL" id="AOS60918.1"/>
    </source>
</evidence>
<dbReference type="EMBL" id="CP014859">
    <property type="protein sequence ID" value="AOS60918.1"/>
    <property type="molecule type" value="Genomic_DNA"/>
</dbReference>
<name>A0AAC9HKR8_9PSEU</name>
<keyword evidence="1" id="KW-0472">Membrane</keyword>
<organism evidence="2 3">
    <name type="scientific">Actinoalloteichus hymeniacidonis</name>
    <dbReference type="NCBI Taxonomy" id="340345"/>
    <lineage>
        <taxon>Bacteria</taxon>
        <taxon>Bacillati</taxon>
        <taxon>Actinomycetota</taxon>
        <taxon>Actinomycetes</taxon>
        <taxon>Pseudonocardiales</taxon>
        <taxon>Pseudonocardiaceae</taxon>
        <taxon>Actinoalloteichus</taxon>
    </lineage>
</organism>
<dbReference type="Proteomes" id="UP000095210">
    <property type="component" value="Chromosome"/>
</dbReference>
<protein>
    <submittedName>
        <fullName evidence="2">Uncharacterized protein</fullName>
    </submittedName>
</protein>
<proteinExistence type="predicted"/>
<accession>A0AAC9HKR8</accession>
<keyword evidence="1" id="KW-1133">Transmembrane helix</keyword>
<evidence type="ECO:0000313" key="3">
    <source>
        <dbReference type="Proteomes" id="UP000095210"/>
    </source>
</evidence>
<evidence type="ECO:0000256" key="1">
    <source>
        <dbReference type="SAM" id="Phobius"/>
    </source>
</evidence>
<keyword evidence="1" id="KW-0812">Transmembrane</keyword>
<dbReference type="KEGG" id="ahm:TL08_00350"/>
<reference evidence="3" key="1">
    <citation type="submission" date="2016-03" db="EMBL/GenBank/DDBJ databases">
        <title>Complete genome sequence of the type strain Actinoalloteichus hymeniacidonis DSM 45092.</title>
        <authorList>
            <person name="Schaffert L."/>
            <person name="Albersmeier A."/>
            <person name="Winkler A."/>
            <person name="Kalinowski J."/>
            <person name="Zotchev S."/>
            <person name="Ruckert C."/>
        </authorList>
    </citation>
    <scope>NUCLEOTIDE SEQUENCE [LARGE SCALE GENOMIC DNA]</scope>
    <source>
        <strain evidence="3">HPA177(T) (DSM 45092(T))</strain>
    </source>
</reference>
<gene>
    <name evidence="2" type="ORF">TL08_00350</name>
</gene>
<keyword evidence="3" id="KW-1185">Reference proteome</keyword>
<feature type="transmembrane region" description="Helical" evidence="1">
    <location>
        <begin position="41"/>
        <end position="58"/>
    </location>
</feature>
<sequence length="149" mass="16943">MNKVVRGADGRMWNIQSQMEWTHPMQLDEFEHDVSGGRGPGILLSVVLGSLVLLLLFWRPPEVYIPAWLILALFLVIVFFPARWVLRRPWTLVADTQGDGDEHPSERWAGVVRGVFLVRQETAKVSRHIEVYSEPDQDGVLQPVDQTAS</sequence>
<dbReference type="RefSeq" id="WP_069845672.1">
    <property type="nucleotide sequence ID" value="NZ_CP014859.1"/>
</dbReference>
<dbReference type="AlphaFoldDB" id="A0AAC9HKR8"/>